<evidence type="ECO:0000256" key="4">
    <source>
        <dbReference type="ARBA" id="ARBA00023004"/>
    </source>
</evidence>
<evidence type="ECO:0000313" key="7">
    <source>
        <dbReference type="EMBL" id="MDK2126815.1"/>
    </source>
</evidence>
<keyword evidence="4" id="KW-0408">Iron</keyword>
<keyword evidence="5" id="KW-0411">Iron-sulfur</keyword>
<dbReference type="RefSeq" id="WP_284103137.1">
    <property type="nucleotide sequence ID" value="NZ_JARRAF010000053.1"/>
</dbReference>
<comment type="cofactor">
    <cofactor evidence="1">
        <name>[4Fe-4S] cluster</name>
        <dbReference type="ChEBI" id="CHEBI:49883"/>
    </cofactor>
</comment>
<dbReference type="SUPFAM" id="SSF102114">
    <property type="entry name" value="Radical SAM enzymes"/>
    <property type="match status" value="1"/>
</dbReference>
<dbReference type="Pfam" id="PF06969">
    <property type="entry name" value="HemN_C"/>
    <property type="match status" value="1"/>
</dbReference>
<dbReference type="NCBIfam" id="NF006067">
    <property type="entry name" value="PRK08208.1"/>
    <property type="match status" value="1"/>
</dbReference>
<keyword evidence="8" id="KW-1185">Reference proteome</keyword>
<dbReference type="PANTHER" id="PTHR13932">
    <property type="entry name" value="COPROPORPHYRINIGEN III OXIDASE"/>
    <property type="match status" value="1"/>
</dbReference>
<evidence type="ECO:0000259" key="6">
    <source>
        <dbReference type="PROSITE" id="PS51918"/>
    </source>
</evidence>
<gene>
    <name evidence="7" type="ORF">PZA18_22475</name>
</gene>
<dbReference type="PANTHER" id="PTHR13932:SF5">
    <property type="entry name" value="RADICAL S-ADENOSYL METHIONINE DOMAIN-CONTAINING PROTEIN 1, MITOCHONDRIAL"/>
    <property type="match status" value="1"/>
</dbReference>
<dbReference type="InterPro" id="IPR006638">
    <property type="entry name" value="Elp3/MiaA/NifB-like_rSAM"/>
</dbReference>
<comment type="caution">
    <text evidence="7">The sequence shown here is derived from an EMBL/GenBank/DDBJ whole genome shotgun (WGS) entry which is preliminary data.</text>
</comment>
<reference evidence="7" key="1">
    <citation type="submission" date="2023-03" db="EMBL/GenBank/DDBJ databases">
        <title>Chitinimonas shenzhenensis gen. nov., sp. nov., a novel member of family Burkholderiaceae isolated from activated sludge collected in Shen Zhen, China.</title>
        <authorList>
            <person name="Wang X."/>
        </authorList>
    </citation>
    <scope>NUCLEOTIDE SEQUENCE</scope>
    <source>
        <strain evidence="7">DQS-5</strain>
    </source>
</reference>
<keyword evidence="2" id="KW-0949">S-adenosyl-L-methionine</keyword>
<dbReference type="Gene3D" id="3.20.20.70">
    <property type="entry name" value="Aldolase class I"/>
    <property type="match status" value="1"/>
</dbReference>
<evidence type="ECO:0000313" key="8">
    <source>
        <dbReference type="Proteomes" id="UP001172778"/>
    </source>
</evidence>
<accession>A0ABT7E3D4</accession>
<evidence type="ECO:0000256" key="5">
    <source>
        <dbReference type="ARBA" id="ARBA00023014"/>
    </source>
</evidence>
<sequence>MNDLSLAARLAAEPYSAYSYSYPHKLAYQPLAQAQPLHALWLPEKRDALFLYIHIPFCEMRCGFCNLFTLAKPDAALPGRYVAKVLVQMAVVAEQLGSHGIARFAMGGGTPSYLPLNLLATLLEGAQRHFGLDLQSTPASVEVSPETASAEKLQFLKQQGVDRISIGIQSFLEHETRQLIRPQPNRQAHAALERIRAAGFATLNLDLIYGIAGQTRQSFAASLAEALRWQPEEIYLYPLYVRPLTGLGQIEGRSGRAYPRIAVADATGEDKAALYQTGRDHLLAAGYQQLSMRLFRRPGAPGKAAPVYCCQEDGMVGLGSGARSYTRALHYSTEYAVGRPSTQSLIEHYCDTPIEAFASAHYGIVLDADERRRRFVIQSLLIRPGLDLDAYRQRFEGADALADLPLLTALVEAGLASLDGARLSLSDAGLALSDSIGPALISDAVRQRMQAREAQLC</sequence>
<dbReference type="InterPro" id="IPR034505">
    <property type="entry name" value="Coproporphyrinogen-III_oxidase"/>
</dbReference>
<dbReference type="InterPro" id="IPR010723">
    <property type="entry name" value="HemN_C"/>
</dbReference>
<evidence type="ECO:0000256" key="2">
    <source>
        <dbReference type="ARBA" id="ARBA00022691"/>
    </source>
</evidence>
<feature type="domain" description="Radical SAM core" evidence="6">
    <location>
        <begin position="43"/>
        <end position="279"/>
    </location>
</feature>
<dbReference type="InterPro" id="IPR007197">
    <property type="entry name" value="rSAM"/>
</dbReference>
<dbReference type="Proteomes" id="UP001172778">
    <property type="component" value="Unassembled WGS sequence"/>
</dbReference>
<protein>
    <submittedName>
        <fullName evidence="7">STM4012 family radical SAM protein</fullName>
    </submittedName>
</protein>
<dbReference type="InterPro" id="IPR013785">
    <property type="entry name" value="Aldolase_TIM"/>
</dbReference>
<dbReference type="SFLD" id="SFLDS00029">
    <property type="entry name" value="Radical_SAM"/>
    <property type="match status" value="1"/>
</dbReference>
<dbReference type="EMBL" id="JARRAF010000053">
    <property type="protein sequence ID" value="MDK2126815.1"/>
    <property type="molecule type" value="Genomic_DNA"/>
</dbReference>
<evidence type="ECO:0000256" key="1">
    <source>
        <dbReference type="ARBA" id="ARBA00001966"/>
    </source>
</evidence>
<dbReference type="PROSITE" id="PS51918">
    <property type="entry name" value="RADICAL_SAM"/>
    <property type="match status" value="1"/>
</dbReference>
<evidence type="ECO:0000256" key="3">
    <source>
        <dbReference type="ARBA" id="ARBA00022723"/>
    </source>
</evidence>
<keyword evidence="3" id="KW-0479">Metal-binding</keyword>
<proteinExistence type="predicted"/>
<dbReference type="SFLD" id="SFLDG01065">
    <property type="entry name" value="anaerobic_coproporphyrinogen-I"/>
    <property type="match status" value="1"/>
</dbReference>
<dbReference type="Pfam" id="PF04055">
    <property type="entry name" value="Radical_SAM"/>
    <property type="match status" value="1"/>
</dbReference>
<dbReference type="SMART" id="SM00729">
    <property type="entry name" value="Elp3"/>
    <property type="match status" value="1"/>
</dbReference>
<name>A0ABT7E3D4_9NEIS</name>
<dbReference type="InterPro" id="IPR058240">
    <property type="entry name" value="rSAM_sf"/>
</dbReference>
<organism evidence="7 8">
    <name type="scientific">Parachitinimonas caeni</name>
    <dbReference type="NCBI Taxonomy" id="3031301"/>
    <lineage>
        <taxon>Bacteria</taxon>
        <taxon>Pseudomonadati</taxon>
        <taxon>Pseudomonadota</taxon>
        <taxon>Betaproteobacteria</taxon>
        <taxon>Neisseriales</taxon>
        <taxon>Chitinibacteraceae</taxon>
        <taxon>Parachitinimonas</taxon>
    </lineage>
</organism>